<dbReference type="KEGG" id="rpf:Rpic12D_4930"/>
<gene>
    <name evidence="1" type="ordered locus">Rpic12D_4930</name>
</gene>
<dbReference type="AlphaFoldDB" id="C6BPP0"/>
<accession>C6BPP0</accession>
<evidence type="ECO:0000313" key="1">
    <source>
        <dbReference type="EMBL" id="ACS66164.1"/>
    </source>
</evidence>
<geneLocation type="plasmid" evidence="1">
    <name>pRp12D01</name>
</geneLocation>
<dbReference type="HOGENOM" id="CLU_1650726_0_0_4"/>
<dbReference type="EMBL" id="CP001646">
    <property type="protein sequence ID" value="ACS66164.1"/>
    <property type="molecule type" value="Genomic_DNA"/>
</dbReference>
<reference evidence="1" key="1">
    <citation type="submission" date="2009-06" db="EMBL/GenBank/DDBJ databases">
        <title>Complete sequence plasmid 1 of Ralstonia pickettii 12D.</title>
        <authorList>
            <consortium name="US DOE Joint Genome Institute"/>
            <person name="Lucas S."/>
            <person name="Copeland A."/>
            <person name="Lapidus A."/>
            <person name="Glavina del Rio T."/>
            <person name="Dalin E."/>
            <person name="Tice H."/>
            <person name="Bruce D."/>
            <person name="Goodwin L."/>
            <person name="Pitluck S."/>
            <person name="Sims D."/>
            <person name="Meincke L."/>
            <person name="Brettin T."/>
            <person name="Detter J.C."/>
            <person name="Han C."/>
            <person name="Larimer F."/>
            <person name="Land M."/>
            <person name="Hauser L."/>
            <person name="Kyrpides N."/>
            <person name="Ovchinnikova G."/>
            <person name="Marsh T."/>
            <person name="Richardson P."/>
        </authorList>
    </citation>
    <scope>NUCLEOTIDE SEQUENCE [LARGE SCALE GENOMIC DNA]</scope>
    <source>
        <strain evidence="1">12D</strain>
        <plasmid>12D</plasmid>
        <plasmid evidence="1">pRp12D01</plasmid>
    </source>
</reference>
<sequence>MQLSSPIDAVASAVHHAALVAMPDIHSRTRDYEAMKDWTSQARYAAAQANCAPEKTVVRRPDVWKCEVFSMFAQTWSSTALGFGGLGGQAMTPAYTVVVEGPSGHLAVYWAGRFAYLIDPHNQTEMQREALREDLQRRITASRRDAVERYGACIQLSQEA</sequence>
<proteinExistence type="predicted"/>
<name>C6BPP0_RALP1</name>
<protein>
    <submittedName>
        <fullName evidence="1">Uncharacterized protein</fullName>
    </submittedName>
</protein>
<organism evidence="1">
    <name type="scientific">Ralstonia pickettii (strain 12D)</name>
    <dbReference type="NCBI Taxonomy" id="428406"/>
    <lineage>
        <taxon>Bacteria</taxon>
        <taxon>Pseudomonadati</taxon>
        <taxon>Pseudomonadota</taxon>
        <taxon>Betaproteobacteria</taxon>
        <taxon>Burkholderiales</taxon>
        <taxon>Burkholderiaceae</taxon>
        <taxon>Ralstonia</taxon>
    </lineage>
</organism>
<keyword evidence="1" id="KW-0614">Plasmid</keyword>